<name>A0A3G6RTA2_CHRLC</name>
<evidence type="ECO:0008006" key="5">
    <source>
        <dbReference type="Google" id="ProtNLM"/>
    </source>
</evidence>
<accession>A0A3G6RTA2</accession>
<dbReference type="EMBL" id="CP033924">
    <property type="protein sequence ID" value="AZA84795.1"/>
    <property type="molecule type" value="Genomic_DNA"/>
</dbReference>
<reference evidence="1 4" key="2">
    <citation type="submission" date="2018-11" db="EMBL/GenBank/DDBJ databases">
        <title>Proposal to divide the Flavobacteriaceae and reorganize its genera based on Amino Acid Identity values calculated from whole genome sequences.</title>
        <authorList>
            <person name="Nicholson A.C."/>
            <person name="Gulvik C.A."/>
            <person name="Whitney A.M."/>
            <person name="Humrighouse B.W."/>
            <person name="Bell M."/>
            <person name="Holmes B."/>
            <person name="Steigerwalt A.G."/>
            <person name="Villarma A."/>
            <person name="Sheth M."/>
            <person name="Batra D."/>
            <person name="Pryor J."/>
            <person name="Bernardet J.-F."/>
            <person name="Hugo C."/>
            <person name="Kampfer P."/>
            <person name="Newman J."/>
            <person name="McQuiston J.R."/>
        </authorList>
    </citation>
    <scope>NUCLEOTIDE SEQUENCE [LARGE SCALE GENOMIC DNA]</scope>
    <source>
        <strain evidence="1 4">KC_1864</strain>
    </source>
</reference>
<protein>
    <recommendedName>
        <fullName evidence="5">DUF2793 domain-containing protein</fullName>
    </recommendedName>
</protein>
<dbReference type="KEGG" id="clac:EG342_24120"/>
<dbReference type="AlphaFoldDB" id="A0A3G6RTA2"/>
<proteinExistence type="predicted"/>
<evidence type="ECO:0000313" key="2">
    <source>
        <dbReference type="EMBL" id="PNW12166.1"/>
    </source>
</evidence>
<gene>
    <name evidence="2" type="ORF">C1637_18610</name>
    <name evidence="1" type="ORF">EG342_24120</name>
</gene>
<evidence type="ECO:0000313" key="4">
    <source>
        <dbReference type="Proteomes" id="UP000279972"/>
    </source>
</evidence>
<dbReference type="EMBL" id="PPEH01000008">
    <property type="protein sequence ID" value="PNW12166.1"/>
    <property type="molecule type" value="Genomic_DNA"/>
</dbReference>
<dbReference type="OrthoDB" id="6315383at2"/>
<dbReference type="Proteomes" id="UP000236262">
    <property type="component" value="Unassembled WGS sequence"/>
</dbReference>
<dbReference type="RefSeq" id="WP_103293164.1">
    <property type="nucleotide sequence ID" value="NZ_CP033924.1"/>
</dbReference>
<keyword evidence="4" id="KW-1185">Reference proteome</keyword>
<evidence type="ECO:0000313" key="1">
    <source>
        <dbReference type="EMBL" id="AZA84795.1"/>
    </source>
</evidence>
<dbReference type="Proteomes" id="UP000279972">
    <property type="component" value="Chromosome"/>
</dbReference>
<sequence>MSIPLNTIYSYFETGDFPTQEQFQASWASFWHKDESIPTNKVAGLDSQLQNKADKNILETHISNPDSHTGYLAKKDASNLDNTNVQAWKTALGVGELPENLATVDNGGQFGNVYSKDQSNERFLTFNDYVNDDRKIRADKIEALGLTTLIEAKETTISGFAANAGSYQFEDNDFIAIPDSSGNFSLYMFKGNEKTEVKNYLATGLSNVTIGMVEGLQTALNSKMDKPSATGNFSYVASVKNGVVTWSPILMSPNYMVYWNGIEFMAANVAYQQGKVGIGIGSPSEQLHVIGRVQTDAVVLSMNTETRNNQLTYDGTKFYGTNVSNIKRPFMFSDYEGEVELWSNLTDTQKTNLKTIMNGGWSTGTMSAALISPPIVDQTKNQPSWITLKGANLNLNPTTFSVELLNIDTNIYTTIPGSQIQLFTTGLDLVFWFNFNTIPEGNYKIRLWNGVAYYTTPMTLKSLSKLVEFDMTSIVWTPLKADGSTTSGSYGNNGYGTITPGGVWTALRSSVLFKENEDFSLSFKINSQLPISNQVNYVGIVSGLIPLSTVNNFSIEWKYQDYASWGGSGNVLLNGNLAGTGSTNFTDTIYITRQGTLYSVMVVKGDGKVHYFNITTPAVPVTLGLLGIVGTETLTIQQIYSLNQ</sequence>
<reference evidence="2 3" key="1">
    <citation type="submission" date="2018-01" db="EMBL/GenBank/DDBJ databases">
        <title>Draft genome sequences of Chryseobacterium lactis NCTC11390, Chryseobacterium oncorhynchi 701B-08, and Chryseobacterium viscerum 687B-08.</title>
        <authorList>
            <person name="Jeong J.-J."/>
            <person name="Lee Y.J."/>
            <person name="Park B."/>
            <person name="Choi I.-G."/>
            <person name="Kim K.D."/>
        </authorList>
    </citation>
    <scope>NUCLEOTIDE SEQUENCE [LARGE SCALE GENOMIC DNA]</scope>
    <source>
        <strain evidence="2 3">NCTC11390</strain>
    </source>
</reference>
<evidence type="ECO:0000313" key="3">
    <source>
        <dbReference type="Proteomes" id="UP000236262"/>
    </source>
</evidence>
<organism evidence="2 3">
    <name type="scientific">Chryseobacterium lactis</name>
    <dbReference type="NCBI Taxonomy" id="1241981"/>
    <lineage>
        <taxon>Bacteria</taxon>
        <taxon>Pseudomonadati</taxon>
        <taxon>Bacteroidota</taxon>
        <taxon>Flavobacteriia</taxon>
        <taxon>Flavobacteriales</taxon>
        <taxon>Weeksellaceae</taxon>
        <taxon>Chryseobacterium group</taxon>
        <taxon>Chryseobacterium</taxon>
    </lineage>
</organism>